<evidence type="ECO:0000256" key="7">
    <source>
        <dbReference type="PROSITE-ProRule" id="PRU00423"/>
    </source>
</evidence>
<dbReference type="OrthoDB" id="9808134at2"/>
<keyword evidence="1" id="KW-0813">Transport</keyword>
<dbReference type="AlphaFoldDB" id="A0A4P6YR79"/>
<sequence>MNEYILLIDAAGMSISLMANRMEQYARANDLAYDVEGVADSMGGDKIKARKPIAIMVAPQVRYMLDKYVKEYEPQGIPVGLIEMQPYGMMNGEKVLKSAIELSKKLGKVV</sequence>
<evidence type="ECO:0000256" key="3">
    <source>
        <dbReference type="ARBA" id="ARBA00022597"/>
    </source>
</evidence>
<keyword evidence="10" id="KW-1185">Reference proteome</keyword>
<keyword evidence="5" id="KW-0598">Phosphotransferase system</keyword>
<proteinExistence type="predicted"/>
<dbReference type="Proteomes" id="UP000292886">
    <property type="component" value="Chromosome"/>
</dbReference>
<dbReference type="PANTHER" id="PTHR34581">
    <property type="entry name" value="PTS SYSTEM N,N'-DIACETYLCHITOBIOSE-SPECIFIC EIIB COMPONENT"/>
    <property type="match status" value="1"/>
</dbReference>
<keyword evidence="6" id="KW-0418">Kinase</keyword>
<dbReference type="InterPro" id="IPR013012">
    <property type="entry name" value="PTS_EIIB_3"/>
</dbReference>
<organism evidence="9 10">
    <name type="scientific">Periweissella cryptocerci</name>
    <dbReference type="NCBI Taxonomy" id="2506420"/>
    <lineage>
        <taxon>Bacteria</taxon>
        <taxon>Bacillati</taxon>
        <taxon>Bacillota</taxon>
        <taxon>Bacilli</taxon>
        <taxon>Lactobacillales</taxon>
        <taxon>Lactobacillaceae</taxon>
        <taxon>Periweissella</taxon>
    </lineage>
</organism>
<dbReference type="GO" id="GO:0016301">
    <property type="term" value="F:kinase activity"/>
    <property type="evidence" value="ECO:0007669"/>
    <property type="project" value="UniProtKB-KW"/>
</dbReference>
<evidence type="ECO:0000256" key="6">
    <source>
        <dbReference type="ARBA" id="ARBA00022777"/>
    </source>
</evidence>
<comment type="caution">
    <text evidence="7">Lacks conserved residue(s) required for the propagation of feature annotation.</text>
</comment>
<evidence type="ECO:0000313" key="9">
    <source>
        <dbReference type="EMBL" id="QBO35124.1"/>
    </source>
</evidence>
<feature type="domain" description="PTS EIIB type-3" evidence="8">
    <location>
        <begin position="2"/>
        <end position="109"/>
    </location>
</feature>
<gene>
    <name evidence="9" type="ORF">EQG49_00960</name>
</gene>
<dbReference type="InterPro" id="IPR051819">
    <property type="entry name" value="PTS_sugar-specific_EIIB"/>
</dbReference>
<dbReference type="PROSITE" id="PS51100">
    <property type="entry name" value="PTS_EIIB_TYPE_3"/>
    <property type="match status" value="1"/>
</dbReference>
<dbReference type="Gene3D" id="3.40.50.2300">
    <property type="match status" value="1"/>
</dbReference>
<keyword evidence="4" id="KW-0808">Transferase</keyword>
<accession>A0A4P6YR79</accession>
<evidence type="ECO:0000313" key="10">
    <source>
        <dbReference type="Proteomes" id="UP000292886"/>
    </source>
</evidence>
<evidence type="ECO:0000256" key="4">
    <source>
        <dbReference type="ARBA" id="ARBA00022679"/>
    </source>
</evidence>
<dbReference type="SUPFAM" id="SSF52794">
    <property type="entry name" value="PTS system IIB component-like"/>
    <property type="match status" value="1"/>
</dbReference>
<keyword evidence="3" id="KW-0762">Sugar transport</keyword>
<evidence type="ECO:0000256" key="1">
    <source>
        <dbReference type="ARBA" id="ARBA00022448"/>
    </source>
</evidence>
<dbReference type="GO" id="GO:0009401">
    <property type="term" value="P:phosphoenolpyruvate-dependent sugar phosphotransferase system"/>
    <property type="evidence" value="ECO:0007669"/>
    <property type="project" value="UniProtKB-KW"/>
</dbReference>
<dbReference type="InterPro" id="IPR036095">
    <property type="entry name" value="PTS_EIIB-like_sf"/>
</dbReference>
<dbReference type="Pfam" id="PF02302">
    <property type="entry name" value="PTS_IIB"/>
    <property type="match status" value="1"/>
</dbReference>
<evidence type="ECO:0000256" key="2">
    <source>
        <dbReference type="ARBA" id="ARBA00022553"/>
    </source>
</evidence>
<dbReference type="PANTHER" id="PTHR34581:SF2">
    <property type="entry name" value="PTS SYSTEM N,N'-DIACETYLCHITOBIOSE-SPECIFIC EIIB COMPONENT"/>
    <property type="match status" value="1"/>
</dbReference>
<keyword evidence="2" id="KW-0597">Phosphoprotein</keyword>
<evidence type="ECO:0000256" key="5">
    <source>
        <dbReference type="ARBA" id="ARBA00022683"/>
    </source>
</evidence>
<protein>
    <submittedName>
        <fullName evidence="9">PTS cellobiose transporter subunit IIB</fullName>
    </submittedName>
</protein>
<dbReference type="RefSeq" id="WP_133362204.1">
    <property type="nucleotide sequence ID" value="NZ_CP037940.1"/>
</dbReference>
<dbReference type="GO" id="GO:0008982">
    <property type="term" value="F:protein-N(PI)-phosphohistidine-sugar phosphotransferase activity"/>
    <property type="evidence" value="ECO:0007669"/>
    <property type="project" value="InterPro"/>
</dbReference>
<evidence type="ECO:0000259" key="8">
    <source>
        <dbReference type="PROSITE" id="PS51100"/>
    </source>
</evidence>
<dbReference type="KEGG" id="wei:EQG49_00960"/>
<name>A0A4P6YR79_9LACO</name>
<dbReference type="EMBL" id="CP037940">
    <property type="protein sequence ID" value="QBO35124.1"/>
    <property type="molecule type" value="Genomic_DNA"/>
</dbReference>
<reference evidence="10" key="1">
    <citation type="submission" date="2019-03" db="EMBL/GenBank/DDBJ databases">
        <title>Weissella sp. 26KH-42 Genome sequencing.</title>
        <authorList>
            <person name="Heo J."/>
            <person name="Kim S.-J."/>
            <person name="Kim J.-S."/>
            <person name="Hong S.-B."/>
            <person name="Kwon S.-W."/>
        </authorList>
    </citation>
    <scope>NUCLEOTIDE SEQUENCE [LARGE SCALE GENOMIC DNA]</scope>
    <source>
        <strain evidence="10">26KH-42</strain>
    </source>
</reference>
<dbReference type="InterPro" id="IPR003501">
    <property type="entry name" value="PTS_EIIB_2/3"/>
</dbReference>